<evidence type="ECO:0000313" key="13">
    <source>
        <dbReference type="Proteomes" id="UP000632828"/>
    </source>
</evidence>
<dbReference type="EMBL" id="JACWUN010000002">
    <property type="protein sequence ID" value="MBD1399362.1"/>
    <property type="molecule type" value="Genomic_DNA"/>
</dbReference>
<dbReference type="InterPro" id="IPR004534">
    <property type="entry name" value="SelA_trans"/>
</dbReference>
<dbReference type="Proteomes" id="UP000632828">
    <property type="component" value="Unassembled WGS sequence"/>
</dbReference>
<dbReference type="HAMAP" id="MF_00423">
    <property type="entry name" value="SelA"/>
    <property type="match status" value="1"/>
</dbReference>
<dbReference type="PROSITE" id="PS51318">
    <property type="entry name" value="TAT"/>
    <property type="match status" value="1"/>
</dbReference>
<comment type="subcellular location">
    <subcellularLocation>
        <location evidence="9">Cytoplasm</location>
    </subcellularLocation>
</comment>
<evidence type="ECO:0000256" key="7">
    <source>
        <dbReference type="ARBA" id="ARBA00023266"/>
    </source>
</evidence>
<evidence type="ECO:0000256" key="6">
    <source>
        <dbReference type="ARBA" id="ARBA00023014"/>
    </source>
</evidence>
<sequence length="473" mass="50603">MSERQNLLRHLPAVDRVLREAELQALTDQLSADILAEAVHQHIDYLRRQLLGGGASAVAGAALEPAAIANAAAAYCRDLLKPSLRKVINATGTLLHTNLGRAPLAPQALRAIHDVASGYSTLEMDMSNGKRGERYRHVERLLCRLTGAEAALVVNNNAGAVLLALTALGRGREAIVSRGELVEIGGAFRIPEVMEAGGVLLREVGSTNRTHRRDYVQAITEQTAILLKVHTSNYRIVGFSGEVTSAELVGLGREHQLIVMEDLGSGLLTDLSSYGLAAEPTVGDVVRSGVDVVTFSGDKLLGGPQAGLIVGRKDLIRKIAKHPLARALRIDKLTLAALETTLRLYLQPCQAARAVPVLSMFAAELQQQKGRCETLRQCLLDAPVAAEVTLVEDVARVGGGAMPLTELADWAVAIRPHHLSVAKLAARLRDYTPALIARIRDDALLVNLRAVFAAEDCLLAQLLVAALVGEESC</sequence>
<evidence type="ECO:0000256" key="3">
    <source>
        <dbReference type="ARBA" id="ARBA00022679"/>
    </source>
</evidence>
<evidence type="ECO:0000259" key="11">
    <source>
        <dbReference type="Pfam" id="PF12390"/>
    </source>
</evidence>
<reference evidence="12" key="1">
    <citation type="submission" date="2020-09" db="EMBL/GenBank/DDBJ databases">
        <title>Pelobacter alkaliphilus sp. nov., a novel anaerobic arsenate-reducing bacterium from terrestrial mud volcano.</title>
        <authorList>
            <person name="Khomyakova M.A."/>
            <person name="Merkel A.Y."/>
            <person name="Slobodkin A.I."/>
        </authorList>
    </citation>
    <scope>NUCLEOTIDE SEQUENCE</scope>
    <source>
        <strain evidence="12">M08fum</strain>
    </source>
</reference>
<dbReference type="UniPathway" id="UPA00906">
    <property type="reaction ID" value="UER00896"/>
</dbReference>
<keyword evidence="6" id="KW-0408">Iron</keyword>
<dbReference type="SUPFAM" id="SSF53383">
    <property type="entry name" value="PLP-dependent transferases"/>
    <property type="match status" value="1"/>
</dbReference>
<dbReference type="EC" id="2.9.1.1" evidence="9"/>
<dbReference type="InterPro" id="IPR006311">
    <property type="entry name" value="TAT_signal"/>
</dbReference>
<dbReference type="InterPro" id="IPR015424">
    <property type="entry name" value="PyrdxlP-dep_Trfase"/>
</dbReference>
<comment type="similarity">
    <text evidence="8 9">Belongs to the SelA family.</text>
</comment>
<dbReference type="NCBIfam" id="TIGR00474">
    <property type="entry name" value="selA"/>
    <property type="match status" value="1"/>
</dbReference>
<evidence type="ECO:0000313" key="12">
    <source>
        <dbReference type="EMBL" id="MBD1399362.1"/>
    </source>
</evidence>
<comment type="catalytic activity">
    <reaction evidence="9">
        <text>L-seryl-tRNA(Sec) + selenophosphate + H(+) = L-selenocysteinyl-tRNA(Sec) + phosphate</text>
        <dbReference type="Rhea" id="RHEA:22728"/>
        <dbReference type="Rhea" id="RHEA-COMP:9742"/>
        <dbReference type="Rhea" id="RHEA-COMP:9743"/>
        <dbReference type="ChEBI" id="CHEBI:15378"/>
        <dbReference type="ChEBI" id="CHEBI:16144"/>
        <dbReference type="ChEBI" id="CHEBI:43474"/>
        <dbReference type="ChEBI" id="CHEBI:78533"/>
        <dbReference type="ChEBI" id="CHEBI:78573"/>
        <dbReference type="EC" id="2.9.1.1"/>
    </reaction>
</comment>
<comment type="function">
    <text evidence="9">Converts seryl-tRNA(Sec) to selenocysteinyl-tRNA(Sec) required for selenoprotein biosynthesis.</text>
</comment>
<evidence type="ECO:0000256" key="8">
    <source>
        <dbReference type="ARBA" id="ARBA00044507"/>
    </source>
</evidence>
<evidence type="ECO:0000256" key="5">
    <source>
        <dbReference type="ARBA" id="ARBA00022917"/>
    </source>
</evidence>
<keyword evidence="3 9" id="KW-0808">Transferase</keyword>
<evidence type="ECO:0000256" key="10">
    <source>
        <dbReference type="PIRSR" id="PIRSR618319-50"/>
    </source>
</evidence>
<accession>A0A8J6UKF8</accession>
<dbReference type="Gene3D" id="3.90.1150.180">
    <property type="match status" value="1"/>
</dbReference>
<dbReference type="GO" id="GO:0005737">
    <property type="term" value="C:cytoplasm"/>
    <property type="evidence" value="ECO:0007669"/>
    <property type="project" value="UniProtKB-SubCell"/>
</dbReference>
<dbReference type="Gene3D" id="3.40.640.10">
    <property type="entry name" value="Type I PLP-dependent aspartate aminotransferase-like (Major domain)"/>
    <property type="match status" value="1"/>
</dbReference>
<dbReference type="PANTHER" id="PTHR32328">
    <property type="entry name" value="L-SERYL-TRNA(SEC) SELENIUM TRANSFERASE"/>
    <property type="match status" value="1"/>
</dbReference>
<dbReference type="Pfam" id="PF03841">
    <property type="entry name" value="SelA"/>
    <property type="match status" value="1"/>
</dbReference>
<feature type="modified residue" description="N6-(pyridoxal phosphate)lysine" evidence="9 10">
    <location>
        <position position="299"/>
    </location>
</feature>
<feature type="domain" description="L-seryl-tRNA selenium transferase N-terminal" evidence="11">
    <location>
        <begin position="8"/>
        <end position="47"/>
    </location>
</feature>
<keyword evidence="7 9" id="KW-0711">Selenium</keyword>
<dbReference type="PANTHER" id="PTHR32328:SF0">
    <property type="entry name" value="L-SERYL-TRNA(SEC) SELENIUM TRANSFERASE"/>
    <property type="match status" value="1"/>
</dbReference>
<evidence type="ECO:0000256" key="9">
    <source>
        <dbReference type="HAMAP-Rule" id="MF_00423"/>
    </source>
</evidence>
<evidence type="ECO:0000256" key="1">
    <source>
        <dbReference type="ARBA" id="ARBA00001933"/>
    </source>
</evidence>
<dbReference type="RefSeq" id="WP_191153645.1">
    <property type="nucleotide sequence ID" value="NZ_JACWUN010000002.1"/>
</dbReference>
<keyword evidence="2 9" id="KW-0963">Cytoplasm</keyword>
<comment type="caution">
    <text evidence="12">The sequence shown here is derived from an EMBL/GenBank/DDBJ whole genome shotgun (WGS) entry which is preliminary data.</text>
</comment>
<dbReference type="GO" id="GO:0001514">
    <property type="term" value="P:selenocysteine incorporation"/>
    <property type="evidence" value="ECO:0007669"/>
    <property type="project" value="UniProtKB-UniRule"/>
</dbReference>
<comment type="pathway">
    <text evidence="9">Aminoacyl-tRNA biosynthesis; selenocysteinyl-tRNA(Sec) biosynthesis; selenocysteinyl-tRNA(Sec) from L-seryl-tRNA(Sec) (bacterial route): step 1/1.</text>
</comment>
<keyword evidence="13" id="KW-1185">Reference proteome</keyword>
<gene>
    <name evidence="9" type="primary">selA</name>
    <name evidence="12" type="ORF">ICT70_01620</name>
</gene>
<proteinExistence type="inferred from homology"/>
<evidence type="ECO:0000256" key="2">
    <source>
        <dbReference type="ARBA" id="ARBA00022490"/>
    </source>
</evidence>
<dbReference type="InterPro" id="IPR015421">
    <property type="entry name" value="PyrdxlP-dep_Trfase_major"/>
</dbReference>
<comment type="cofactor">
    <cofactor evidence="1 9 10">
        <name>pyridoxal 5'-phosphate</name>
        <dbReference type="ChEBI" id="CHEBI:597326"/>
    </cofactor>
</comment>
<organism evidence="12 13">
    <name type="scientific">Pelovirga terrestris</name>
    <dbReference type="NCBI Taxonomy" id="2771352"/>
    <lineage>
        <taxon>Bacteria</taxon>
        <taxon>Pseudomonadati</taxon>
        <taxon>Thermodesulfobacteriota</taxon>
        <taxon>Desulfuromonadia</taxon>
        <taxon>Geobacterales</taxon>
        <taxon>Geobacteraceae</taxon>
        <taxon>Pelovirga</taxon>
    </lineage>
</organism>
<dbReference type="GO" id="GO:0004125">
    <property type="term" value="F:L-seryl-tRNA(Sec) selenium transferase activity"/>
    <property type="evidence" value="ECO:0007669"/>
    <property type="project" value="UniProtKB-UniRule"/>
</dbReference>
<keyword evidence="5 9" id="KW-0648">Protein biosynthesis</keyword>
<keyword evidence="6" id="KW-0411">Iron-sulfur</keyword>
<keyword evidence="6" id="KW-0479">Metal-binding</keyword>
<dbReference type="AlphaFoldDB" id="A0A8J6UKF8"/>
<dbReference type="Pfam" id="PF12390">
    <property type="entry name" value="Se-cys_synth_N"/>
    <property type="match status" value="1"/>
</dbReference>
<name>A0A8J6UKF8_9BACT</name>
<dbReference type="InterPro" id="IPR025862">
    <property type="entry name" value="SelA_trans_N_dom"/>
</dbReference>
<protein>
    <recommendedName>
        <fullName evidence="9">L-seryl-tRNA(Sec) selenium transferase</fullName>
        <ecNumber evidence="9">2.9.1.1</ecNumber>
    </recommendedName>
    <alternativeName>
        <fullName evidence="9">Selenocysteine synthase</fullName>
        <shortName evidence="9">Sec synthase</shortName>
    </alternativeName>
    <alternativeName>
        <fullName evidence="9">Selenocysteinyl-tRNA(Sec) synthase</fullName>
    </alternativeName>
</protein>
<dbReference type="GO" id="GO:0051536">
    <property type="term" value="F:iron-sulfur cluster binding"/>
    <property type="evidence" value="ECO:0007669"/>
    <property type="project" value="UniProtKB-KW"/>
</dbReference>
<dbReference type="InterPro" id="IPR018319">
    <property type="entry name" value="SelA-like"/>
</dbReference>
<keyword evidence="4 9" id="KW-0663">Pyridoxal phosphate</keyword>
<evidence type="ECO:0000256" key="4">
    <source>
        <dbReference type="ARBA" id="ARBA00022898"/>
    </source>
</evidence>
<dbReference type="GO" id="GO:0001717">
    <property type="term" value="P:conversion of seryl-tRNAsec to selenocys-tRNAsec"/>
    <property type="evidence" value="ECO:0007669"/>
    <property type="project" value="UniProtKB-UniRule"/>
</dbReference>